<feature type="compositionally biased region" description="Basic residues" evidence="12">
    <location>
        <begin position="396"/>
        <end position="407"/>
    </location>
</feature>
<reference evidence="14 15" key="1">
    <citation type="submission" date="2019-02" db="EMBL/GenBank/DDBJ databases">
        <title>Deep-cultivation of Planctomycetes and their phenomic and genomic characterization uncovers novel biology.</title>
        <authorList>
            <person name="Wiegand S."/>
            <person name="Jogler M."/>
            <person name="Boedeker C."/>
            <person name="Pinto D."/>
            <person name="Vollmers J."/>
            <person name="Rivas-Marin E."/>
            <person name="Kohn T."/>
            <person name="Peeters S.H."/>
            <person name="Heuer A."/>
            <person name="Rast P."/>
            <person name="Oberbeckmann S."/>
            <person name="Bunk B."/>
            <person name="Jeske O."/>
            <person name="Meyerdierks A."/>
            <person name="Storesund J.E."/>
            <person name="Kallscheuer N."/>
            <person name="Luecker S."/>
            <person name="Lage O.M."/>
            <person name="Pohl T."/>
            <person name="Merkel B.J."/>
            <person name="Hornburger P."/>
            <person name="Mueller R.-W."/>
            <person name="Bruemmer F."/>
            <person name="Labrenz M."/>
            <person name="Spormann A.M."/>
            <person name="Op den Camp H."/>
            <person name="Overmann J."/>
            <person name="Amann R."/>
            <person name="Jetten M.S.M."/>
            <person name="Mascher T."/>
            <person name="Medema M.H."/>
            <person name="Devos D.P."/>
            <person name="Kaster A.-K."/>
            <person name="Ovreas L."/>
            <person name="Rohde M."/>
            <person name="Galperin M.Y."/>
            <person name="Jogler C."/>
        </authorList>
    </citation>
    <scope>NUCLEOTIDE SEQUENCE [LARGE SCALE GENOMIC DNA]</scope>
    <source>
        <strain evidence="14 15">ETA_A8</strain>
    </source>
</reference>
<dbReference type="FunFam" id="3.40.50.300:FF:000019">
    <property type="entry name" value="Translation initiation factor IF-2"/>
    <property type="match status" value="1"/>
</dbReference>
<dbReference type="FunFam" id="3.40.50.10050:FF:000001">
    <property type="entry name" value="Translation initiation factor IF-2"/>
    <property type="match status" value="1"/>
</dbReference>
<dbReference type="RefSeq" id="WP_145087825.1">
    <property type="nucleotide sequence ID" value="NZ_CP036274.1"/>
</dbReference>
<dbReference type="FunFam" id="2.40.30.10:FF:000054">
    <property type="entry name" value="Translation initiation factor IF-2"/>
    <property type="match status" value="1"/>
</dbReference>
<dbReference type="Pfam" id="PF11987">
    <property type="entry name" value="IF-2"/>
    <property type="match status" value="1"/>
</dbReference>
<dbReference type="HAMAP" id="MF_00100_B">
    <property type="entry name" value="IF_2_B"/>
    <property type="match status" value="1"/>
</dbReference>
<accession>A0A517Y9N8</accession>
<comment type="function">
    <text evidence="9 10 11">One of the essential components for the initiation of protein synthesis. Protects formylmethionyl-tRNA from spontaneous hydrolysis and promotes its binding to the 30S ribosomal subunits. Also involved in the hydrolysis of GTP during the formation of the 70S ribosomal complex.</text>
</comment>
<dbReference type="AlphaFoldDB" id="A0A517Y9N8"/>
<evidence type="ECO:0000256" key="8">
    <source>
        <dbReference type="ARBA" id="ARBA00023134"/>
    </source>
</evidence>
<dbReference type="SUPFAM" id="SSF52540">
    <property type="entry name" value="P-loop containing nucleoside triphosphate hydrolases"/>
    <property type="match status" value="1"/>
</dbReference>
<feature type="compositionally biased region" description="Low complexity" evidence="12">
    <location>
        <begin position="114"/>
        <end position="127"/>
    </location>
</feature>
<dbReference type="InterPro" id="IPR009000">
    <property type="entry name" value="Transl_B-barrel_sf"/>
</dbReference>
<dbReference type="Gene3D" id="3.40.50.10050">
    <property type="entry name" value="Translation initiation factor IF- 2, domain 3"/>
    <property type="match status" value="1"/>
</dbReference>
<dbReference type="Proteomes" id="UP000315017">
    <property type="component" value="Chromosome"/>
</dbReference>
<evidence type="ECO:0000313" key="14">
    <source>
        <dbReference type="EMBL" id="QDU26944.1"/>
    </source>
</evidence>
<sequence length="1009" mass="106917">MPTRIYALAKDLKLDSKELVDLCTKAGIPGKGSALASLEDDEVVKLKSYLEGHSKRPASSPSAAPPVNVKAVLSAPVSTTALTPPPPPRPTVGRARPGSAPAVESSPFEESTSAVAVEEPPVVAAEAKTVELPPPPVVKQPASPPVAKAPVVETPEPVVSVPEVAPPPPVSKAVPASKPAPAAPEPPAAAPPTVSAHGKTFSTPAPTTPSTAPHSAVPQRGDPLGMRGRGAIRVIGAAGKKKEAEAKTGEGAEVPAKPATKGPERRGPAVRVAAMPEVRQPQPVAKVNEPQAQKPVMRIPTEALKDKRGQGAAPLKQAAEQANAQRKAREQGEARKPGAMPMPAEGAGSGKGGRGKGRPGEGEGLGDIGSVRAERQKQRTSRGKVQTGEDDDDSRRRRGLVRIKKHGGPTAPRKEKVELELPCTVREFCEQTGVGAASVLRVLMNNKIPASINGQIPEQFVELLAAELGLDITVKQPPTPEEVLEQRFASEDEAANLEPRPPIVTVLGHVDHGKTSLLDKLIGINVVKGEAGGITQHIRAYSVPTPDGRRVAFVDTPGHEAFTEMRARGANVTDIAVLVVAADDGVMPQTEEAISHAKAAGVPIVVAMNKIDLPGAQPDKVFQQLATAGLLPSEWGGDVEVIRTSAITGEGLDTLLETLLVTAELHDYRANPNRPAMGMCLEAEQEAGRGVIAKVMVQNGTLREGDIIVCGAGHGRVKAMYDTLRPREQLESAGPSTPVNVTGLDVAPEAGDRLYVVQDISEARELASRRASQTRQTSLSGGNVKMSFEDFQKRLSEGRLHDSEDVSTLNLIIRADVRGSIEAIVKELGKFEHPEVKVKVLQASVGGITVADVTLAHASDAVIVGFNVIPDEAARALADDRGVEIRRYDIIYKLTDDIKAILEGKLKPEERIVELGRALVKQAFAISRVGTVAGCQVIQGSIERGCRVRVNRENRTIGDYGIDTLRREKDDVKEVSRGMECGIKLQNFNDIKEGDVLEAYRIEEVARTL</sequence>
<feature type="domain" description="Tr-type G" evidence="13">
    <location>
        <begin position="499"/>
        <end position="669"/>
    </location>
</feature>
<dbReference type="InterPro" id="IPR053905">
    <property type="entry name" value="EF-G-like_DII"/>
</dbReference>
<dbReference type="GO" id="GO:0003743">
    <property type="term" value="F:translation initiation factor activity"/>
    <property type="evidence" value="ECO:0007669"/>
    <property type="project" value="UniProtKB-UniRule"/>
</dbReference>
<dbReference type="Pfam" id="PF22042">
    <property type="entry name" value="EF-G_D2"/>
    <property type="match status" value="1"/>
</dbReference>
<dbReference type="OrthoDB" id="9811804at2"/>
<dbReference type="GO" id="GO:0003924">
    <property type="term" value="F:GTPase activity"/>
    <property type="evidence" value="ECO:0007669"/>
    <property type="project" value="UniProtKB-UniRule"/>
</dbReference>
<dbReference type="InterPro" id="IPR004161">
    <property type="entry name" value="EFTu-like_2"/>
</dbReference>
<evidence type="ECO:0000256" key="3">
    <source>
        <dbReference type="ARBA" id="ARBA00020675"/>
    </source>
</evidence>
<keyword evidence="7 10" id="KW-0648">Protein biosynthesis</keyword>
<evidence type="ECO:0000256" key="6">
    <source>
        <dbReference type="ARBA" id="ARBA00022741"/>
    </source>
</evidence>
<keyword evidence="15" id="KW-1185">Reference proteome</keyword>
<comment type="caution">
    <text evidence="10">Lacks conserved residue(s) required for the propagation of feature annotation.</text>
</comment>
<feature type="region of interest" description="Disordered" evidence="12">
    <location>
        <begin position="75"/>
        <end position="414"/>
    </location>
</feature>
<feature type="compositionally biased region" description="Basic and acidic residues" evidence="12">
    <location>
        <begin position="240"/>
        <end position="250"/>
    </location>
</feature>
<dbReference type="CDD" id="cd01887">
    <property type="entry name" value="IF2_eIF5B"/>
    <property type="match status" value="1"/>
</dbReference>
<dbReference type="Pfam" id="PF00009">
    <property type="entry name" value="GTP_EFTU"/>
    <property type="match status" value="1"/>
</dbReference>
<dbReference type="CDD" id="cd03702">
    <property type="entry name" value="IF2_mtIF2_II"/>
    <property type="match status" value="1"/>
</dbReference>
<feature type="compositionally biased region" description="Low complexity" evidence="12">
    <location>
        <begin position="145"/>
        <end position="163"/>
    </location>
</feature>
<comment type="subcellular location">
    <subcellularLocation>
        <location evidence="1 10">Cytoplasm</location>
    </subcellularLocation>
</comment>
<evidence type="ECO:0000259" key="13">
    <source>
        <dbReference type="PROSITE" id="PS51722"/>
    </source>
</evidence>
<organism evidence="14 15">
    <name type="scientific">Anatilimnocola aggregata</name>
    <dbReference type="NCBI Taxonomy" id="2528021"/>
    <lineage>
        <taxon>Bacteria</taxon>
        <taxon>Pseudomonadati</taxon>
        <taxon>Planctomycetota</taxon>
        <taxon>Planctomycetia</taxon>
        <taxon>Pirellulales</taxon>
        <taxon>Pirellulaceae</taxon>
        <taxon>Anatilimnocola</taxon>
    </lineage>
</organism>
<comment type="similarity">
    <text evidence="2 10 11">Belongs to the TRAFAC class translation factor GTPase superfamily. Classic translation factor GTPase family. IF-2 subfamily.</text>
</comment>
<dbReference type="FunFam" id="2.40.30.10:FF:000008">
    <property type="entry name" value="Translation initiation factor IF-2"/>
    <property type="match status" value="1"/>
</dbReference>
<dbReference type="Gene3D" id="2.40.30.10">
    <property type="entry name" value="Translation factors"/>
    <property type="match status" value="2"/>
</dbReference>
<dbReference type="PANTHER" id="PTHR43381:SF5">
    <property type="entry name" value="TR-TYPE G DOMAIN-CONTAINING PROTEIN"/>
    <property type="match status" value="1"/>
</dbReference>
<evidence type="ECO:0000256" key="11">
    <source>
        <dbReference type="RuleBase" id="RU000644"/>
    </source>
</evidence>
<dbReference type="Gene3D" id="3.40.50.300">
    <property type="entry name" value="P-loop containing nucleotide triphosphate hydrolases"/>
    <property type="match status" value="1"/>
</dbReference>
<dbReference type="CDD" id="cd03692">
    <property type="entry name" value="mtIF2_IVc"/>
    <property type="match status" value="1"/>
</dbReference>
<feature type="binding site" evidence="10">
    <location>
        <begin position="609"/>
        <end position="612"/>
    </location>
    <ligand>
        <name>GTP</name>
        <dbReference type="ChEBI" id="CHEBI:37565"/>
    </ligand>
</feature>
<dbReference type="SUPFAM" id="SSF50447">
    <property type="entry name" value="Translation proteins"/>
    <property type="match status" value="2"/>
</dbReference>
<keyword evidence="4 10" id="KW-0963">Cytoplasm</keyword>
<evidence type="ECO:0000256" key="10">
    <source>
        <dbReference type="HAMAP-Rule" id="MF_00100"/>
    </source>
</evidence>
<dbReference type="InterPro" id="IPR000795">
    <property type="entry name" value="T_Tr_GTP-bd_dom"/>
</dbReference>
<feature type="compositionally biased region" description="Low complexity" evidence="12">
    <location>
        <begin position="171"/>
        <end position="180"/>
    </location>
</feature>
<keyword evidence="8 10" id="KW-0342">GTP-binding</keyword>
<keyword evidence="6 10" id="KW-0547">Nucleotide-binding</keyword>
<dbReference type="InterPro" id="IPR036925">
    <property type="entry name" value="TIF_IF2_dom3_sf"/>
</dbReference>
<dbReference type="Gene3D" id="1.10.10.2480">
    <property type="match status" value="1"/>
</dbReference>
<evidence type="ECO:0000256" key="9">
    <source>
        <dbReference type="ARBA" id="ARBA00025162"/>
    </source>
</evidence>
<dbReference type="SUPFAM" id="SSF52156">
    <property type="entry name" value="Initiation factor IF2/eIF5b, domain 3"/>
    <property type="match status" value="1"/>
</dbReference>
<evidence type="ECO:0000256" key="12">
    <source>
        <dbReference type="SAM" id="MobiDB-lite"/>
    </source>
</evidence>
<name>A0A517Y9N8_9BACT</name>
<evidence type="ECO:0000256" key="7">
    <source>
        <dbReference type="ARBA" id="ARBA00022917"/>
    </source>
</evidence>
<protein>
    <recommendedName>
        <fullName evidence="3 10">Translation initiation factor IF-2</fullName>
    </recommendedName>
</protein>
<dbReference type="InterPro" id="IPR044145">
    <property type="entry name" value="IF2_II"/>
</dbReference>
<feature type="compositionally biased region" description="Basic and acidic residues" evidence="12">
    <location>
        <begin position="327"/>
        <end position="336"/>
    </location>
</feature>
<feature type="compositionally biased region" description="Low complexity" evidence="12">
    <location>
        <begin position="191"/>
        <end position="218"/>
    </location>
</feature>
<evidence type="ECO:0000256" key="2">
    <source>
        <dbReference type="ARBA" id="ARBA00007733"/>
    </source>
</evidence>
<dbReference type="InterPro" id="IPR000178">
    <property type="entry name" value="TF_IF2_bacterial-like"/>
</dbReference>
<keyword evidence="5 10" id="KW-0396">Initiation factor</keyword>
<dbReference type="InterPro" id="IPR015760">
    <property type="entry name" value="TIF_IF2"/>
</dbReference>
<evidence type="ECO:0000256" key="5">
    <source>
        <dbReference type="ARBA" id="ARBA00022540"/>
    </source>
</evidence>
<dbReference type="GO" id="GO:0005525">
    <property type="term" value="F:GTP binding"/>
    <property type="evidence" value="ECO:0007669"/>
    <property type="project" value="UniProtKB-KW"/>
</dbReference>
<dbReference type="PANTHER" id="PTHR43381">
    <property type="entry name" value="TRANSLATION INITIATION FACTOR IF-2-RELATED"/>
    <property type="match status" value="1"/>
</dbReference>
<dbReference type="InterPro" id="IPR023115">
    <property type="entry name" value="TIF_IF2_dom3"/>
</dbReference>
<feature type="binding site" evidence="10">
    <location>
        <begin position="555"/>
        <end position="559"/>
    </location>
    <ligand>
        <name>GTP</name>
        <dbReference type="ChEBI" id="CHEBI:37565"/>
    </ligand>
</feature>
<dbReference type="PROSITE" id="PS51722">
    <property type="entry name" value="G_TR_2"/>
    <property type="match status" value="1"/>
</dbReference>
<dbReference type="NCBIfam" id="TIGR00487">
    <property type="entry name" value="IF-2"/>
    <property type="match status" value="1"/>
</dbReference>
<evidence type="ECO:0000256" key="1">
    <source>
        <dbReference type="ARBA" id="ARBA00004496"/>
    </source>
</evidence>
<feature type="compositionally biased region" description="Pro residues" evidence="12">
    <location>
        <begin position="132"/>
        <end position="144"/>
    </location>
</feature>
<gene>
    <name evidence="10 14" type="primary">infB</name>
    <name evidence="14" type="ORF">ETAA8_20280</name>
</gene>
<evidence type="ECO:0000313" key="15">
    <source>
        <dbReference type="Proteomes" id="UP000315017"/>
    </source>
</evidence>
<dbReference type="KEGG" id="aagg:ETAA8_20280"/>
<dbReference type="InterPro" id="IPR027417">
    <property type="entry name" value="P-loop_NTPase"/>
</dbReference>
<dbReference type="InterPro" id="IPR005225">
    <property type="entry name" value="Small_GTP-bd"/>
</dbReference>
<evidence type="ECO:0000256" key="4">
    <source>
        <dbReference type="ARBA" id="ARBA00022490"/>
    </source>
</evidence>
<dbReference type="EMBL" id="CP036274">
    <property type="protein sequence ID" value="QDU26944.1"/>
    <property type="molecule type" value="Genomic_DNA"/>
</dbReference>
<dbReference type="NCBIfam" id="TIGR00231">
    <property type="entry name" value="small_GTP"/>
    <property type="match status" value="1"/>
</dbReference>
<feature type="compositionally biased region" description="Pro residues" evidence="12">
    <location>
        <begin position="181"/>
        <end position="190"/>
    </location>
</feature>
<proteinExistence type="inferred from homology"/>
<feature type="binding site" evidence="10">
    <location>
        <begin position="508"/>
        <end position="515"/>
    </location>
    <ligand>
        <name>GTP</name>
        <dbReference type="ChEBI" id="CHEBI:37565"/>
    </ligand>
</feature>
<dbReference type="Pfam" id="PF03144">
    <property type="entry name" value="GTP_EFTU_D2"/>
    <property type="match status" value="1"/>
</dbReference>
<dbReference type="GO" id="GO:0005829">
    <property type="term" value="C:cytosol"/>
    <property type="evidence" value="ECO:0007669"/>
    <property type="project" value="TreeGrafter"/>
</dbReference>
<feature type="compositionally biased region" description="Low complexity" evidence="12">
    <location>
        <begin position="229"/>
        <end position="238"/>
    </location>
</feature>